<dbReference type="RefSeq" id="WP_014202206.1">
    <property type="nucleotide sequence ID" value="NC_016599.1"/>
</dbReference>
<organism evidence="2 3">
    <name type="scientific">Owenweeksia hongkongensis (strain DSM 17368 / CIP 108786 / JCM 12287 / NRRL B-23963 / UST20020801)</name>
    <dbReference type="NCBI Taxonomy" id="926562"/>
    <lineage>
        <taxon>Bacteria</taxon>
        <taxon>Pseudomonadati</taxon>
        <taxon>Bacteroidota</taxon>
        <taxon>Flavobacteriia</taxon>
        <taxon>Flavobacteriales</taxon>
        <taxon>Owenweeksiaceae</taxon>
        <taxon>Owenweeksia</taxon>
    </lineage>
</organism>
<dbReference type="Proteomes" id="UP000005631">
    <property type="component" value="Chromosome"/>
</dbReference>
<dbReference type="Pfam" id="PF04536">
    <property type="entry name" value="TPM_phosphatase"/>
    <property type="match status" value="1"/>
</dbReference>
<dbReference type="AlphaFoldDB" id="G8R1S4"/>
<dbReference type="PANTHER" id="PTHR30373">
    <property type="entry name" value="UPF0603 PROTEIN YGCG"/>
    <property type="match status" value="1"/>
</dbReference>
<name>G8R1S4_OWEHD</name>
<dbReference type="HOGENOM" id="CLU_086382_1_1_10"/>
<evidence type="ECO:0000313" key="3">
    <source>
        <dbReference type="Proteomes" id="UP000005631"/>
    </source>
</evidence>
<sequence length="148" mass="16719">MKKEEAKSFFTTEQEKEIVAAIKTAENQTSGEIRVHLENHTDEPNLEHAKKVFEEVGMTKTELRNGVMFYLAVQDHQFSILGDKGINEAVPSDFWDNIRDVMVGHFKAGDFTKGMVEGITMAGEALKKYFPHQGDDDINELPDEISKS</sequence>
<dbReference type="PANTHER" id="PTHR30373:SF8">
    <property type="entry name" value="BLL7265 PROTEIN"/>
    <property type="match status" value="1"/>
</dbReference>
<dbReference type="EMBL" id="CP003156">
    <property type="protein sequence ID" value="AEV32850.1"/>
    <property type="molecule type" value="Genomic_DNA"/>
</dbReference>
<reference evidence="2 3" key="1">
    <citation type="journal article" date="2012" name="Stand. Genomic Sci.">
        <title>Genome sequence of the orange-pigmented seawater bacterium Owenweeksia hongkongensis type strain (UST20020801(T)).</title>
        <authorList>
            <person name="Riedel T."/>
            <person name="Held B."/>
            <person name="Nolan M."/>
            <person name="Lucas S."/>
            <person name="Lapidus A."/>
            <person name="Tice H."/>
            <person name="Del Rio T.G."/>
            <person name="Cheng J.F."/>
            <person name="Han C."/>
            <person name="Tapia R."/>
            <person name="Goodwin L.A."/>
            <person name="Pitluck S."/>
            <person name="Liolios K."/>
            <person name="Mavromatis K."/>
            <person name="Pagani I."/>
            <person name="Ivanova N."/>
            <person name="Mikhailova N."/>
            <person name="Pati A."/>
            <person name="Chen A."/>
            <person name="Palaniappan K."/>
            <person name="Rohde M."/>
            <person name="Tindall B.J."/>
            <person name="Detter J.C."/>
            <person name="Goker M."/>
            <person name="Woyke T."/>
            <person name="Bristow J."/>
            <person name="Eisen J.A."/>
            <person name="Markowitz V."/>
            <person name="Hugenholtz P."/>
            <person name="Klenk H.P."/>
            <person name="Kyrpides N.C."/>
        </authorList>
    </citation>
    <scope>NUCLEOTIDE SEQUENCE</scope>
    <source>
        <strain evidence="3">DSM 17368 / JCM 12287 / NRRL B-23963</strain>
    </source>
</reference>
<dbReference type="OrthoDB" id="9786161at2"/>
<keyword evidence="3" id="KW-1185">Reference proteome</keyword>
<dbReference type="KEGG" id="oho:Oweho_1871"/>
<dbReference type="eggNOG" id="COG3762">
    <property type="taxonomic scope" value="Bacteria"/>
</dbReference>
<proteinExistence type="predicted"/>
<dbReference type="InterPro" id="IPR007621">
    <property type="entry name" value="TPM_dom"/>
</dbReference>
<feature type="domain" description="TPM" evidence="1">
    <location>
        <begin position="8"/>
        <end position="124"/>
    </location>
</feature>
<dbReference type="Gene3D" id="3.10.310.50">
    <property type="match status" value="1"/>
</dbReference>
<evidence type="ECO:0000313" key="2">
    <source>
        <dbReference type="EMBL" id="AEV32850.1"/>
    </source>
</evidence>
<dbReference type="STRING" id="926562.Oweho_1871"/>
<evidence type="ECO:0000259" key="1">
    <source>
        <dbReference type="Pfam" id="PF04536"/>
    </source>
</evidence>
<protein>
    <submittedName>
        <fullName evidence="2">Putative membrane protein</fullName>
    </submittedName>
</protein>
<accession>G8R1S4</accession>
<gene>
    <name evidence="2" type="ordered locus">Oweho_1871</name>
</gene>